<accession>A0ABN7UQX3</accession>
<proteinExistence type="predicted"/>
<evidence type="ECO:0000313" key="3">
    <source>
        <dbReference type="Proteomes" id="UP000789901"/>
    </source>
</evidence>
<feature type="region of interest" description="Disordered" evidence="1">
    <location>
        <begin position="27"/>
        <end position="46"/>
    </location>
</feature>
<dbReference type="EMBL" id="CAJVQB010005214">
    <property type="protein sequence ID" value="CAG8655895.1"/>
    <property type="molecule type" value="Genomic_DNA"/>
</dbReference>
<dbReference type="Proteomes" id="UP000789901">
    <property type="component" value="Unassembled WGS sequence"/>
</dbReference>
<protein>
    <submittedName>
        <fullName evidence="2">22829_t:CDS:1</fullName>
    </submittedName>
</protein>
<comment type="caution">
    <text evidence="2">The sequence shown here is derived from an EMBL/GenBank/DDBJ whole genome shotgun (WGS) entry which is preliminary data.</text>
</comment>
<evidence type="ECO:0000256" key="1">
    <source>
        <dbReference type="SAM" id="MobiDB-lite"/>
    </source>
</evidence>
<sequence>MNKNQLWELLEELTISFAEVANTLVNTRREPEDKQDHQKKVEEELGNLSQKIEQIALNYAASTSRTGPRPPVMTISHITHNCLLERKQKRNPKERQSTNYVGWADPYDNNQKGWVEDKVYALAEKCHQPYPVNSNREKRIQAQLGRTWEN</sequence>
<organism evidence="2 3">
    <name type="scientific">Gigaspora margarita</name>
    <dbReference type="NCBI Taxonomy" id="4874"/>
    <lineage>
        <taxon>Eukaryota</taxon>
        <taxon>Fungi</taxon>
        <taxon>Fungi incertae sedis</taxon>
        <taxon>Mucoromycota</taxon>
        <taxon>Glomeromycotina</taxon>
        <taxon>Glomeromycetes</taxon>
        <taxon>Diversisporales</taxon>
        <taxon>Gigasporaceae</taxon>
        <taxon>Gigaspora</taxon>
    </lineage>
</organism>
<feature type="compositionally biased region" description="Basic and acidic residues" evidence="1">
    <location>
        <begin position="27"/>
        <end position="43"/>
    </location>
</feature>
<name>A0ABN7UQX3_GIGMA</name>
<keyword evidence="3" id="KW-1185">Reference proteome</keyword>
<evidence type="ECO:0000313" key="2">
    <source>
        <dbReference type="EMBL" id="CAG8655895.1"/>
    </source>
</evidence>
<gene>
    <name evidence="2" type="ORF">GMARGA_LOCUS9607</name>
</gene>
<reference evidence="2 3" key="1">
    <citation type="submission" date="2021-06" db="EMBL/GenBank/DDBJ databases">
        <authorList>
            <person name="Kallberg Y."/>
            <person name="Tangrot J."/>
            <person name="Rosling A."/>
        </authorList>
    </citation>
    <scope>NUCLEOTIDE SEQUENCE [LARGE SCALE GENOMIC DNA]</scope>
    <source>
        <strain evidence="2 3">120-4 pot B 10/14</strain>
    </source>
</reference>